<evidence type="ECO:0000313" key="2">
    <source>
        <dbReference type="EMBL" id="RIJ34374.1"/>
    </source>
</evidence>
<accession>A0A399RVL6</accession>
<comment type="caution">
    <text evidence="2">The sequence shown here is derived from an EMBL/GenBank/DDBJ whole genome shotgun (WGS) entry which is preliminary data.</text>
</comment>
<dbReference type="RefSeq" id="WP_119433234.1">
    <property type="nucleotide sequence ID" value="NZ_QWGE01000005.1"/>
</dbReference>
<evidence type="ECO:0000313" key="3">
    <source>
        <dbReference type="Proteomes" id="UP000266005"/>
    </source>
</evidence>
<keyword evidence="1" id="KW-0732">Signal</keyword>
<feature type="signal peptide" evidence="1">
    <location>
        <begin position="1"/>
        <end position="19"/>
    </location>
</feature>
<sequence>MKKAILFACCMMLIWAAQAQNRKYMANFSQFRQYYNPALTGADGSAVKSLYRNQWTGFKDAPKTILATAELDMDMLGHKKSGYFRGQGQRSEPPKFGAKHALGLTLLHDQFGPARELQVGLSYGSAIRISEALSLRWGTALTYTAHSLDGNSLTLEEENDPRFSNILGQQNRSGKGDINLGLTLTSENYYIGYAMKDATAGKLLSTGDDYLADFETRKQIVTAGYRADISKNIGFAINALFQHDGKEKALLEGQAKTIYNNMLWVGAGYRNDKAYHVSAGLQLDRFAVGYTYETSSQGSESINKATNEITLGYLLQRGKSDHQQKPTKIW</sequence>
<name>A0A399RVL6_9BACT</name>
<dbReference type="InterPro" id="IPR019861">
    <property type="entry name" value="PorP/SprF_Bacteroidetes"/>
</dbReference>
<protein>
    <submittedName>
        <fullName evidence="2">Type IX secretion system membrane protein PorP/SprF</fullName>
    </submittedName>
</protein>
<evidence type="ECO:0000256" key="1">
    <source>
        <dbReference type="SAM" id="SignalP"/>
    </source>
</evidence>
<dbReference type="NCBIfam" id="TIGR03519">
    <property type="entry name" value="T9SS_PorP_fam"/>
    <property type="match status" value="1"/>
</dbReference>
<dbReference type="AlphaFoldDB" id="A0A399RVL6"/>
<gene>
    <name evidence="2" type="ORF">D1627_15770</name>
</gene>
<organism evidence="2 3">
    <name type="scientific">Pontibacter oryzae</name>
    <dbReference type="NCBI Taxonomy" id="2304593"/>
    <lineage>
        <taxon>Bacteria</taxon>
        <taxon>Pseudomonadati</taxon>
        <taxon>Bacteroidota</taxon>
        <taxon>Cytophagia</taxon>
        <taxon>Cytophagales</taxon>
        <taxon>Hymenobacteraceae</taxon>
        <taxon>Pontibacter</taxon>
    </lineage>
</organism>
<dbReference type="Proteomes" id="UP000266005">
    <property type="component" value="Unassembled WGS sequence"/>
</dbReference>
<proteinExistence type="predicted"/>
<dbReference type="OrthoDB" id="978914at2"/>
<feature type="chain" id="PRO_5017206817" evidence="1">
    <location>
        <begin position="20"/>
        <end position="330"/>
    </location>
</feature>
<reference evidence="3" key="1">
    <citation type="submission" date="2018-08" db="EMBL/GenBank/DDBJ databases">
        <title>Mucilaginibacter sp. MYSH2.</title>
        <authorList>
            <person name="Seo T."/>
        </authorList>
    </citation>
    <scope>NUCLEOTIDE SEQUENCE [LARGE SCALE GENOMIC DNA]</scope>
    <source>
        <strain evidence="3">KIRAN</strain>
    </source>
</reference>
<keyword evidence="3" id="KW-1185">Reference proteome</keyword>
<dbReference type="Pfam" id="PF11751">
    <property type="entry name" value="PorP_SprF"/>
    <property type="match status" value="1"/>
</dbReference>
<dbReference type="EMBL" id="QWGE01000005">
    <property type="protein sequence ID" value="RIJ34374.1"/>
    <property type="molecule type" value="Genomic_DNA"/>
</dbReference>